<dbReference type="Proteomes" id="UP000286997">
    <property type="component" value="Unassembled WGS sequence"/>
</dbReference>
<dbReference type="RefSeq" id="WP_127730140.1">
    <property type="nucleotide sequence ID" value="NZ_SACP01000012.1"/>
</dbReference>
<evidence type="ECO:0008006" key="3">
    <source>
        <dbReference type="Google" id="ProtNLM"/>
    </source>
</evidence>
<dbReference type="EMBL" id="SACP01000012">
    <property type="protein sequence ID" value="RVU17521.1"/>
    <property type="molecule type" value="Genomic_DNA"/>
</dbReference>
<dbReference type="SUPFAM" id="SSF64518">
    <property type="entry name" value="Phase 1 flagellin"/>
    <property type="match status" value="2"/>
</dbReference>
<dbReference type="AlphaFoldDB" id="A0A437P5G6"/>
<evidence type="ECO:0000313" key="2">
    <source>
        <dbReference type="Proteomes" id="UP000286997"/>
    </source>
</evidence>
<organism evidence="1 2">
    <name type="scientific">Methylobacterium oryzihabitans</name>
    <dbReference type="NCBI Taxonomy" id="2499852"/>
    <lineage>
        <taxon>Bacteria</taxon>
        <taxon>Pseudomonadati</taxon>
        <taxon>Pseudomonadota</taxon>
        <taxon>Alphaproteobacteria</taxon>
        <taxon>Hyphomicrobiales</taxon>
        <taxon>Methylobacteriaceae</taxon>
        <taxon>Methylobacterium</taxon>
    </lineage>
</organism>
<protein>
    <recommendedName>
        <fullName evidence="3">Flagellin</fullName>
    </recommendedName>
</protein>
<comment type="caution">
    <text evidence="1">The sequence shown here is derived from an EMBL/GenBank/DDBJ whole genome shotgun (WGS) entry which is preliminary data.</text>
</comment>
<accession>A0A437P5G6</accession>
<keyword evidence="2" id="KW-1185">Reference proteome</keyword>
<proteinExistence type="predicted"/>
<sequence length="598" mass="59592">MTIRPFAAGTYTRDLNTSRLLDMKGQLDGLSRQLATGRISETYAGLGAGRTTSLDARAQISALDGYAAGITAADTRLSLATASIAQVQKLATATWSELDVNRSGSEGSARANLKTLATNRFATALDALSQNVSGSYLFSGRATTTPPVEEAGIILNGDEAAGLAGIGTLIRERQAADLGTGSPSTGRLALTGSGTAIGLSESLDPGVRANFGFTIEAATSTNPGALAVTLAPGSPAAASLAFAAQPRDGDRVRVTVENPDGSQSFVDLTASSDPKAAAGSFRIGANAAESAANLAAALGGATVTGAQSGTPPGVSAALSGGSAASAAVTVAGQPVAGDSVRITLGMRDGTTRTLTLTAAVKAGGANSFVIGADAAETARNLKAALGTALDAAATTDLAASSATRAADDFFAGSSTAGLSPRRVATDAAGNATGFAADPGGRTVIWYKGDDTSTDPRTTTTVQISAGQTVGIGAQANESALRSALAGIAVVASVSFAGATTDDSRFQAYATRIQDQVKPSGTAQTLEGIATEFGLAASAVTTRKADNAATKSILQNAVDGVESASMEEVATKLMTLQTQLQASYQTTSTLAKLTLANYL</sequence>
<gene>
    <name evidence="1" type="ORF">EOE48_14130</name>
</gene>
<name>A0A437P5G6_9HYPH</name>
<reference evidence="1 2" key="1">
    <citation type="submission" date="2019-01" db="EMBL/GenBank/DDBJ databases">
        <authorList>
            <person name="Chen W.-M."/>
        </authorList>
    </citation>
    <scope>NUCLEOTIDE SEQUENCE [LARGE SCALE GENOMIC DNA]</scope>
    <source>
        <strain evidence="1 2">TER-1</strain>
    </source>
</reference>
<evidence type="ECO:0000313" key="1">
    <source>
        <dbReference type="EMBL" id="RVU17521.1"/>
    </source>
</evidence>
<dbReference type="OrthoDB" id="7312911at2"/>